<accession>A0A8B9GWU5</accession>
<dbReference type="Ensembl" id="ENSAMXT00005004419.1">
    <property type="protein sequence ID" value="ENSAMXP00005003873.1"/>
    <property type="gene ID" value="ENSAMXG00005002402.1"/>
</dbReference>
<proteinExistence type="predicted"/>
<dbReference type="SUPFAM" id="SSF103657">
    <property type="entry name" value="BAR/IMD domain-like"/>
    <property type="match status" value="1"/>
</dbReference>
<dbReference type="Pfam" id="PF03114">
    <property type="entry name" value="BAR"/>
    <property type="match status" value="1"/>
</dbReference>
<dbReference type="Gene3D" id="1.20.1270.60">
    <property type="entry name" value="Arfaptin homology (AH) domain/BAR domain"/>
    <property type="match status" value="1"/>
</dbReference>
<evidence type="ECO:0000256" key="1">
    <source>
        <dbReference type="SAM" id="MobiDB-lite"/>
    </source>
</evidence>
<dbReference type="InterPro" id="IPR004148">
    <property type="entry name" value="BAR_dom"/>
</dbReference>
<dbReference type="SMART" id="SM00721">
    <property type="entry name" value="BAR"/>
    <property type="match status" value="1"/>
</dbReference>
<dbReference type="Proteomes" id="UP000694621">
    <property type="component" value="Unplaced"/>
</dbReference>
<reference evidence="3" key="1">
    <citation type="submission" date="2025-08" db="UniProtKB">
        <authorList>
            <consortium name="Ensembl"/>
        </authorList>
    </citation>
    <scope>IDENTIFICATION</scope>
</reference>
<evidence type="ECO:0000313" key="4">
    <source>
        <dbReference type="Proteomes" id="UP000694621"/>
    </source>
</evidence>
<evidence type="ECO:0000313" key="3">
    <source>
        <dbReference type="Ensembl" id="ENSAMXP00005003873.1"/>
    </source>
</evidence>
<feature type="compositionally biased region" description="Polar residues" evidence="1">
    <location>
        <begin position="228"/>
        <end position="262"/>
    </location>
</feature>
<feature type="region of interest" description="Disordered" evidence="1">
    <location>
        <begin position="206"/>
        <end position="262"/>
    </location>
</feature>
<evidence type="ECO:0000259" key="2">
    <source>
        <dbReference type="SMART" id="SM00721"/>
    </source>
</evidence>
<organism evidence="3 4">
    <name type="scientific">Astyanax mexicanus</name>
    <name type="common">Blind cave fish</name>
    <name type="synonym">Astyanax fasciatus mexicanus</name>
    <dbReference type="NCBI Taxonomy" id="7994"/>
    <lineage>
        <taxon>Eukaryota</taxon>
        <taxon>Metazoa</taxon>
        <taxon>Chordata</taxon>
        <taxon>Craniata</taxon>
        <taxon>Vertebrata</taxon>
        <taxon>Euteleostomi</taxon>
        <taxon>Actinopterygii</taxon>
        <taxon>Neopterygii</taxon>
        <taxon>Teleostei</taxon>
        <taxon>Ostariophysi</taxon>
        <taxon>Characiformes</taxon>
        <taxon>Characoidei</taxon>
        <taxon>Acestrorhamphidae</taxon>
        <taxon>Acestrorhamphinae</taxon>
        <taxon>Astyanax</taxon>
    </lineage>
</organism>
<dbReference type="GO" id="GO:0005737">
    <property type="term" value="C:cytoplasm"/>
    <property type="evidence" value="ECO:0007669"/>
    <property type="project" value="InterPro"/>
</dbReference>
<sequence length="262" mass="29163">IANKVISEGINIHTFCNGVFIMIRVILKQPEPLKTNLSAFLSVHHLAASRAKLSMLNTMSKIRGQVKSTGYPQAEGVLGECMVRYGREMGEDTNFGGALVEMGESMKRLAEVKDSLDIDVKQNFIDPFQTIVDKDLRDIQVGLYCQKLKPHLRWCIKAKNKNNFTVQTVIDLIASTVLMVLCDNKVFKFVLSTVFKCFGLRLNNAQSQPQRKRMPKPVPSFDYDPEPSNGSYSPTNAPPSYSSSGELHYHTCTSTASAPPSQ</sequence>
<protein>
    <recommendedName>
        <fullName evidence="2">BAR domain-containing protein</fullName>
    </recommendedName>
</protein>
<dbReference type="AlphaFoldDB" id="A0A8B9GWU5"/>
<dbReference type="InterPro" id="IPR027267">
    <property type="entry name" value="AH/BAR_dom_sf"/>
</dbReference>
<name>A0A8B9GWU5_ASTMX</name>
<feature type="domain" description="BAR" evidence="2">
    <location>
        <begin position="9"/>
        <end position="211"/>
    </location>
</feature>